<evidence type="ECO:0000256" key="1">
    <source>
        <dbReference type="SAM" id="MobiDB-lite"/>
    </source>
</evidence>
<feature type="region of interest" description="Disordered" evidence="1">
    <location>
        <begin position="410"/>
        <end position="437"/>
    </location>
</feature>
<feature type="compositionally biased region" description="Pro residues" evidence="1">
    <location>
        <begin position="506"/>
        <end position="518"/>
    </location>
</feature>
<dbReference type="OrthoDB" id="434085at2759"/>
<organism evidence="2 3">
    <name type="scientific">Symbiodinium necroappetens</name>
    <dbReference type="NCBI Taxonomy" id="1628268"/>
    <lineage>
        <taxon>Eukaryota</taxon>
        <taxon>Sar</taxon>
        <taxon>Alveolata</taxon>
        <taxon>Dinophyceae</taxon>
        <taxon>Suessiales</taxon>
        <taxon>Symbiodiniaceae</taxon>
        <taxon>Symbiodinium</taxon>
    </lineage>
</organism>
<feature type="region of interest" description="Disordered" evidence="1">
    <location>
        <begin position="506"/>
        <end position="544"/>
    </location>
</feature>
<comment type="caution">
    <text evidence="2">The sequence shown here is derived from an EMBL/GenBank/DDBJ whole genome shotgun (WGS) entry which is preliminary data.</text>
</comment>
<protein>
    <submittedName>
        <fullName evidence="2">GekBS024P protein</fullName>
    </submittedName>
</protein>
<proteinExistence type="predicted"/>
<evidence type="ECO:0000313" key="2">
    <source>
        <dbReference type="EMBL" id="CAE7350266.1"/>
    </source>
</evidence>
<keyword evidence="3" id="KW-1185">Reference proteome</keyword>
<name>A0A812PWI4_9DINO</name>
<dbReference type="AlphaFoldDB" id="A0A812PWI4"/>
<gene>
    <name evidence="2" type="primary">GekBS024P</name>
    <name evidence="2" type="ORF">SNEC2469_LOCUS9079</name>
</gene>
<feature type="region of interest" description="Disordered" evidence="1">
    <location>
        <begin position="127"/>
        <end position="224"/>
    </location>
</feature>
<dbReference type="EMBL" id="CAJNJA010014797">
    <property type="protein sequence ID" value="CAE7350266.1"/>
    <property type="molecule type" value="Genomic_DNA"/>
</dbReference>
<accession>A0A812PWI4</accession>
<dbReference type="Proteomes" id="UP000601435">
    <property type="component" value="Unassembled WGS sequence"/>
</dbReference>
<evidence type="ECO:0000313" key="3">
    <source>
        <dbReference type="Proteomes" id="UP000601435"/>
    </source>
</evidence>
<reference evidence="2" key="1">
    <citation type="submission" date="2021-02" db="EMBL/GenBank/DDBJ databases">
        <authorList>
            <person name="Dougan E. K."/>
            <person name="Rhodes N."/>
            <person name="Thang M."/>
            <person name="Chan C."/>
        </authorList>
    </citation>
    <scope>NUCLEOTIDE SEQUENCE</scope>
</reference>
<sequence length="544" mass="58951">MLHKKWTQSSLLECLICNDSASACFQAESDQSRESRSQAWSWLRSPGTVPGKAATAGRVYDEPEQYDEWSQVSQGRERFSALPSVGSRAHALGSCRPCAWLYKPGGCRNAYNCTHCHLCTPDDAKKRRREHSKGGEPPKAQPLQRERGKRRQEWTWQQAEEQPAPWIENSKPIPPPPTTPSPADAVCGPAAPPAPGTGHNGPPTPEESEARQMGSWSRGSERHGTGNCRPCLFQWTASGCKDGQDCDFCHLCPPPKVPLPHPVPTMPPASLPGPLPALPEWQQVNAPAGFRSTEPGHRSEAHYINLAERLVPENQAQGAQTMTPGMISSSVVLGTAPYPNPQPMQPPQQYRTASTWQPVPSKMKEFRSVQSPMPMGVVDGPPCLDCGNQTHCVCLPGDVGFSERDPSMHLRMPVRRPEPGFTEIAREESGDVGTSGDADLERSLQQLMQSGEHTTSSAGSAGQHLSPGQVAHINGNCTPCVELMQSATCSAGQDCSYCHVCLEPPASAPPASSAPPAPEWQGPEPRRKRNQIQNKVLKKKGGEG</sequence>